<evidence type="ECO:0000259" key="1">
    <source>
        <dbReference type="Pfam" id="PF00158"/>
    </source>
</evidence>
<dbReference type="Proteomes" id="UP000236454">
    <property type="component" value="Unassembled WGS sequence"/>
</dbReference>
<dbReference type="GO" id="GO:0006355">
    <property type="term" value="P:regulation of DNA-templated transcription"/>
    <property type="evidence" value="ECO:0007669"/>
    <property type="project" value="InterPro"/>
</dbReference>
<dbReference type="Pfam" id="PF00158">
    <property type="entry name" value="Sigma54_activat"/>
    <property type="match status" value="1"/>
</dbReference>
<evidence type="ECO:0000313" key="3">
    <source>
        <dbReference type="Proteomes" id="UP000236454"/>
    </source>
</evidence>
<name>A0A1I7AX17_9FLAO</name>
<evidence type="ECO:0000313" key="2">
    <source>
        <dbReference type="EMBL" id="SFT79503.1"/>
    </source>
</evidence>
<dbReference type="EMBL" id="FPAS01000004">
    <property type="protein sequence ID" value="SFT79503.1"/>
    <property type="molecule type" value="Genomic_DNA"/>
</dbReference>
<dbReference type="PANTHER" id="PTHR30267">
    <property type="entry name" value="PROTEIN KINASE PRKA"/>
    <property type="match status" value="1"/>
</dbReference>
<dbReference type="InterPro" id="IPR027417">
    <property type="entry name" value="P-loop_NTPase"/>
</dbReference>
<dbReference type="STRING" id="477690.SAMN05216474_2369"/>
<proteinExistence type="predicted"/>
<dbReference type="AlphaFoldDB" id="A0A1I7AX17"/>
<keyword evidence="3" id="KW-1185">Reference proteome</keyword>
<sequence>MENLQQLKTLGDLKAVGYTPKSIKDELRDNLIAKIKAGETVFKGIHGYEHTVIPQLENAILAKHNINFLGLRGQAKTRLARLMVDLLDEYIPIIEGSEINDDPFAPLSRYGKEMVAKQGDLTPISWLHGSDRFAEKLATPDVTVADIIGDVDPIKAANLKLSYADDRVIHFGMIPRANRCIFVINEIPDLQARIQVALFNILQEGDIQIRGFKLRLPLDMQFVFTANPEDYTNRGSIVTPLKDRIGSQILTHYPQSMEVAKKITQQEVEKVIGKKEEIHINELARQLVEQISFEARKSDYVDEKSGVSARLSITALQNLIASAERRMFLAGDATTAIRLTDFLNIIPAITGKVELVYEGEQEGAARVAEYLIGDAILSLSEQFFPKISNLEKPGVEQWYQKVVNWFVENDAFELTLAANNQEYAAALNRVTPLEEILNDLQPNVKKEEDKLFLKELILWMLVEKEKLSKSQQAKGYAIKDNLGDFLKM</sequence>
<reference evidence="2 3" key="1">
    <citation type="submission" date="2016-10" db="EMBL/GenBank/DDBJ databases">
        <authorList>
            <person name="de Groot N.N."/>
        </authorList>
    </citation>
    <scope>NUCLEOTIDE SEQUENCE [LARGE SCALE GENOMIC DNA]</scope>
    <source>
        <strain evidence="2 3">CGMCC 1.7005</strain>
    </source>
</reference>
<dbReference type="GO" id="GO:0004672">
    <property type="term" value="F:protein kinase activity"/>
    <property type="evidence" value="ECO:0007669"/>
    <property type="project" value="TreeGrafter"/>
</dbReference>
<dbReference type="PANTHER" id="PTHR30267:SF2">
    <property type="entry name" value="PROTEIN PRKA"/>
    <property type="match status" value="1"/>
</dbReference>
<gene>
    <name evidence="2" type="ORF">SAMN05216474_2369</name>
</gene>
<dbReference type="GO" id="GO:0005524">
    <property type="term" value="F:ATP binding"/>
    <property type="evidence" value="ECO:0007669"/>
    <property type="project" value="InterPro"/>
</dbReference>
<dbReference type="Gene3D" id="3.40.50.300">
    <property type="entry name" value="P-loop containing nucleotide triphosphate hydrolases"/>
    <property type="match status" value="1"/>
</dbReference>
<dbReference type="RefSeq" id="WP_090250124.1">
    <property type="nucleotide sequence ID" value="NZ_FPAS01000004.1"/>
</dbReference>
<organism evidence="2 3">
    <name type="scientific">Lishizhenia tianjinensis</name>
    <dbReference type="NCBI Taxonomy" id="477690"/>
    <lineage>
        <taxon>Bacteria</taxon>
        <taxon>Pseudomonadati</taxon>
        <taxon>Bacteroidota</taxon>
        <taxon>Flavobacteriia</taxon>
        <taxon>Flavobacteriales</taxon>
        <taxon>Crocinitomicaceae</taxon>
        <taxon>Lishizhenia</taxon>
    </lineage>
</organism>
<dbReference type="InterPro" id="IPR002078">
    <property type="entry name" value="Sigma_54_int"/>
</dbReference>
<dbReference type="OrthoDB" id="9760760at2"/>
<accession>A0A1I7AX17</accession>
<dbReference type="SUPFAM" id="SSF52540">
    <property type="entry name" value="P-loop containing nucleoside triphosphate hydrolases"/>
    <property type="match status" value="1"/>
</dbReference>
<protein>
    <submittedName>
        <fullName evidence="2">Magnesium chelatase subunit I</fullName>
    </submittedName>
</protein>
<feature type="domain" description="Sigma-54 factor interaction" evidence="1">
    <location>
        <begin position="170"/>
        <end position="227"/>
    </location>
</feature>